<reference evidence="1 2" key="1">
    <citation type="submission" date="2015-07" db="EMBL/GenBank/DDBJ databases">
        <title>Genome sequence of Ornatilinea apprima DSM 23815.</title>
        <authorList>
            <person name="Hemp J."/>
            <person name="Ward L.M."/>
            <person name="Pace L.A."/>
            <person name="Fischer W.W."/>
        </authorList>
    </citation>
    <scope>NUCLEOTIDE SEQUENCE [LARGE SCALE GENOMIC DNA]</scope>
    <source>
        <strain evidence="1 2">P3M-1</strain>
    </source>
</reference>
<dbReference type="EMBL" id="LGCL01000007">
    <property type="protein sequence ID" value="KPL80067.1"/>
    <property type="molecule type" value="Genomic_DNA"/>
</dbReference>
<sequence>MAKAGKVPLDRAAKFLYIDERQDDQPSDGRCSVSIYLLDDSLKVDIYFDPDDTSFEDDICVCFTESCDEEEKIFKVDESHIYITPQQARQLAEALLKAADRSDYSDTNH</sequence>
<protein>
    <submittedName>
        <fullName evidence="1">Uncharacterized protein</fullName>
    </submittedName>
</protein>
<evidence type="ECO:0000313" key="1">
    <source>
        <dbReference type="EMBL" id="KPL80067.1"/>
    </source>
</evidence>
<dbReference type="STRING" id="1134406.ADN00_01995"/>
<evidence type="ECO:0000313" key="2">
    <source>
        <dbReference type="Proteomes" id="UP000050417"/>
    </source>
</evidence>
<gene>
    <name evidence="1" type="ORF">ADN00_01995</name>
</gene>
<organism evidence="1 2">
    <name type="scientific">Ornatilinea apprima</name>
    <dbReference type="NCBI Taxonomy" id="1134406"/>
    <lineage>
        <taxon>Bacteria</taxon>
        <taxon>Bacillati</taxon>
        <taxon>Chloroflexota</taxon>
        <taxon>Anaerolineae</taxon>
        <taxon>Anaerolineales</taxon>
        <taxon>Anaerolineaceae</taxon>
        <taxon>Ornatilinea</taxon>
    </lineage>
</organism>
<proteinExistence type="predicted"/>
<dbReference type="Proteomes" id="UP000050417">
    <property type="component" value="Unassembled WGS sequence"/>
</dbReference>
<comment type="caution">
    <text evidence="1">The sequence shown here is derived from an EMBL/GenBank/DDBJ whole genome shotgun (WGS) entry which is preliminary data.</text>
</comment>
<accession>A0A0P6YDI2</accession>
<name>A0A0P6YDI2_9CHLR</name>
<keyword evidence="2" id="KW-1185">Reference proteome</keyword>
<dbReference type="AlphaFoldDB" id="A0A0P6YDI2"/>